<feature type="compositionally biased region" description="Polar residues" evidence="1">
    <location>
        <begin position="318"/>
        <end position="328"/>
    </location>
</feature>
<gene>
    <name evidence="3" type="ORF">TBK1r_68390</name>
</gene>
<dbReference type="Proteomes" id="UP000318081">
    <property type="component" value="Chromosome"/>
</dbReference>
<accession>A0ABX5Y1J3</accession>
<feature type="region of interest" description="Disordered" evidence="1">
    <location>
        <begin position="300"/>
        <end position="647"/>
    </location>
</feature>
<evidence type="ECO:0000313" key="4">
    <source>
        <dbReference type="Proteomes" id="UP000318081"/>
    </source>
</evidence>
<evidence type="ECO:0000256" key="1">
    <source>
        <dbReference type="SAM" id="MobiDB-lite"/>
    </source>
</evidence>
<keyword evidence="2" id="KW-0732">Signal</keyword>
<evidence type="ECO:0000313" key="3">
    <source>
        <dbReference type="EMBL" id="QDV87807.1"/>
    </source>
</evidence>
<proteinExistence type="predicted"/>
<keyword evidence="4" id="KW-1185">Reference proteome</keyword>
<organism evidence="3 4">
    <name type="scientific">Stieleria magnilauensis</name>
    <dbReference type="NCBI Taxonomy" id="2527963"/>
    <lineage>
        <taxon>Bacteria</taxon>
        <taxon>Pseudomonadati</taxon>
        <taxon>Planctomycetota</taxon>
        <taxon>Planctomycetia</taxon>
        <taxon>Pirellulales</taxon>
        <taxon>Pirellulaceae</taxon>
        <taxon>Stieleria</taxon>
    </lineage>
</organism>
<dbReference type="RefSeq" id="WP_145219687.1">
    <property type="nucleotide sequence ID" value="NZ_CP036432.1"/>
</dbReference>
<feature type="compositionally biased region" description="Polar residues" evidence="1">
    <location>
        <begin position="498"/>
        <end position="508"/>
    </location>
</feature>
<dbReference type="EMBL" id="CP036432">
    <property type="protein sequence ID" value="QDV87807.1"/>
    <property type="molecule type" value="Genomic_DNA"/>
</dbReference>
<reference evidence="3 4" key="1">
    <citation type="submission" date="2019-02" db="EMBL/GenBank/DDBJ databases">
        <title>Deep-cultivation of Planctomycetes and their phenomic and genomic characterization uncovers novel biology.</title>
        <authorList>
            <person name="Wiegand S."/>
            <person name="Jogler M."/>
            <person name="Boedeker C."/>
            <person name="Pinto D."/>
            <person name="Vollmers J."/>
            <person name="Rivas-Marin E."/>
            <person name="Kohn T."/>
            <person name="Peeters S.H."/>
            <person name="Heuer A."/>
            <person name="Rast P."/>
            <person name="Oberbeckmann S."/>
            <person name="Bunk B."/>
            <person name="Jeske O."/>
            <person name="Meyerdierks A."/>
            <person name="Storesund J.E."/>
            <person name="Kallscheuer N."/>
            <person name="Luecker S."/>
            <person name="Lage O.M."/>
            <person name="Pohl T."/>
            <person name="Merkel B.J."/>
            <person name="Hornburger P."/>
            <person name="Mueller R.-W."/>
            <person name="Bruemmer F."/>
            <person name="Labrenz M."/>
            <person name="Spormann A.M."/>
            <person name="Op den Camp H."/>
            <person name="Overmann J."/>
            <person name="Amann R."/>
            <person name="Jetten M.S.M."/>
            <person name="Mascher T."/>
            <person name="Medema M.H."/>
            <person name="Devos D.P."/>
            <person name="Kaster A.-K."/>
            <person name="Ovreas L."/>
            <person name="Rohde M."/>
            <person name="Galperin M.Y."/>
            <person name="Jogler C."/>
        </authorList>
    </citation>
    <scope>NUCLEOTIDE SEQUENCE [LARGE SCALE GENOMIC DNA]</scope>
    <source>
        <strain evidence="3 4">TBK1r</strain>
    </source>
</reference>
<feature type="compositionally biased region" description="Low complexity" evidence="1">
    <location>
        <begin position="513"/>
        <end position="528"/>
    </location>
</feature>
<name>A0ABX5Y1J3_9BACT</name>
<protein>
    <submittedName>
        <fullName evidence="3">Uncharacterized protein</fullName>
    </submittedName>
</protein>
<feature type="chain" id="PRO_5046483795" evidence="2">
    <location>
        <begin position="31"/>
        <end position="647"/>
    </location>
</feature>
<sequence length="647" mass="68148">MSTGRLPLRTLTTTLVVSLASLCGADACQAGCLDWLFGRSATYTANYPYAYPVAGTQVVGTPVTTAPITSGPITSGPFSSGVVQAQRPAYGAPLTAVSGMTTVQSFDNPSVYTGMPVNSTPQYSAQRLPITSYAPTTVITPQTTNAYRLPIVSGQTYTQPYTTANRVPISSTLRGTAGLNPITPAPVYTPPVYTSNYPSSVAPVTYNAPATTYAPAAYAPLVPVGPQPPRRFGSGLARFFNSLLGRNTNYVTSYYQAPITYYRPASIVDPTTGTTVTVQQPCSSYVQQLQRVPYNSSFPLQPGTTTLPTDPGVCSTPMLGSTSPTSSFPLAGTPGSFAPPSGIGQVGGQFAPGDPGITTIPSTMPDSGYPNAAPLTGGSSGTGDDEPVPQPRLESGRPELNGSANSAASDEGYLDNGYLDNSYDNSYRDDPYPYGDSAPDPGQTENDGADDPNRPAIQLDPPVTRHMRTPDPSGRFRQSEQFTTRTPPSMAKPLSPPESDSSGSQLSTLRPIGVPSGPPTMTGPMDPTNRSTDAVPNREPAPTRRVVQPPSTQPFQAPPLPAPSARGADPSALFRNTESSASSRNTTRPRVSVPVREATTRHQNVRQVAAWEETAWEETTPALKATPTPPQRPAPVQRDSGGWLPVR</sequence>
<feature type="compositionally biased region" description="Polar residues" evidence="1">
    <location>
        <begin position="574"/>
        <end position="589"/>
    </location>
</feature>
<feature type="signal peptide" evidence="2">
    <location>
        <begin position="1"/>
        <end position="30"/>
    </location>
</feature>
<feature type="compositionally biased region" description="Low complexity" evidence="1">
    <location>
        <begin position="609"/>
        <end position="626"/>
    </location>
</feature>
<evidence type="ECO:0000256" key="2">
    <source>
        <dbReference type="SAM" id="SignalP"/>
    </source>
</evidence>